<feature type="domain" description="SCP2" evidence="1">
    <location>
        <begin position="15"/>
        <end position="108"/>
    </location>
</feature>
<sequence length="109" mass="11555">MSDLTSTQIFESALPEKLASDPAASSANAVFQFNITGDDEGTWTVDLTKDSDWVSAGASDDAACKITIAGKDFVDLWTGKLKGPQAFMMGKLKVEGNMGLAMKLQSFLG</sequence>
<protein>
    <submittedName>
        <fullName evidence="2">SCP2 sterol-binding domain-containing protein</fullName>
    </submittedName>
</protein>
<dbReference type="AlphaFoldDB" id="A0A5B8XLI6"/>
<dbReference type="PANTHER" id="PTHR10094:SF25">
    <property type="entry name" value="SCP2 STEROL-BINDING DOMAIN-CONTAINING PROTEIN 1"/>
    <property type="match status" value="1"/>
</dbReference>
<dbReference type="KEGG" id="bbae:FRD01_01455"/>
<dbReference type="RefSeq" id="WP_146956962.1">
    <property type="nucleotide sequence ID" value="NZ_CP042467.1"/>
</dbReference>
<evidence type="ECO:0000259" key="1">
    <source>
        <dbReference type="Pfam" id="PF02036"/>
    </source>
</evidence>
<organism evidence="2 3">
    <name type="scientific">Microvenator marinus</name>
    <dbReference type="NCBI Taxonomy" id="2600177"/>
    <lineage>
        <taxon>Bacteria</taxon>
        <taxon>Deltaproteobacteria</taxon>
        <taxon>Bradymonadales</taxon>
        <taxon>Microvenatoraceae</taxon>
        <taxon>Microvenator</taxon>
    </lineage>
</organism>
<proteinExistence type="predicted"/>
<name>A0A5B8XLI6_9DELT</name>
<dbReference type="Gene3D" id="3.30.1050.10">
    <property type="entry name" value="SCP2 sterol-binding domain"/>
    <property type="match status" value="1"/>
</dbReference>
<accession>A0A5B8XLI6</accession>
<dbReference type="EMBL" id="CP042467">
    <property type="protein sequence ID" value="QED25947.1"/>
    <property type="molecule type" value="Genomic_DNA"/>
</dbReference>
<dbReference type="PANTHER" id="PTHR10094">
    <property type="entry name" value="STEROL CARRIER PROTEIN 2 SCP-2 FAMILY PROTEIN"/>
    <property type="match status" value="1"/>
</dbReference>
<dbReference type="InterPro" id="IPR003033">
    <property type="entry name" value="SCP2_sterol-bd_dom"/>
</dbReference>
<reference evidence="2 3" key="1">
    <citation type="submission" date="2019-08" db="EMBL/GenBank/DDBJ databases">
        <authorList>
            <person name="Liang Q."/>
        </authorList>
    </citation>
    <scope>NUCLEOTIDE SEQUENCE [LARGE SCALE GENOMIC DNA]</scope>
    <source>
        <strain evidence="2 3">V1718</strain>
    </source>
</reference>
<dbReference type="OrthoDB" id="5521228at2"/>
<dbReference type="GO" id="GO:0005829">
    <property type="term" value="C:cytosol"/>
    <property type="evidence" value="ECO:0007669"/>
    <property type="project" value="TreeGrafter"/>
</dbReference>
<evidence type="ECO:0000313" key="3">
    <source>
        <dbReference type="Proteomes" id="UP000321595"/>
    </source>
</evidence>
<dbReference type="Proteomes" id="UP000321595">
    <property type="component" value="Chromosome"/>
</dbReference>
<evidence type="ECO:0000313" key="2">
    <source>
        <dbReference type="EMBL" id="QED25947.1"/>
    </source>
</evidence>
<dbReference type="SUPFAM" id="SSF55718">
    <property type="entry name" value="SCP-like"/>
    <property type="match status" value="1"/>
</dbReference>
<dbReference type="InterPro" id="IPR036527">
    <property type="entry name" value="SCP2_sterol-bd_dom_sf"/>
</dbReference>
<dbReference type="Pfam" id="PF02036">
    <property type="entry name" value="SCP2"/>
    <property type="match status" value="1"/>
</dbReference>
<gene>
    <name evidence="2" type="ORF">FRD01_01455</name>
</gene>
<keyword evidence="3" id="KW-1185">Reference proteome</keyword>